<dbReference type="OrthoDB" id="1773at2759"/>
<organism evidence="5 7">
    <name type="scientific">Adineta ricciae</name>
    <name type="common">Rotifer</name>
    <dbReference type="NCBI Taxonomy" id="249248"/>
    <lineage>
        <taxon>Eukaryota</taxon>
        <taxon>Metazoa</taxon>
        <taxon>Spiralia</taxon>
        <taxon>Gnathifera</taxon>
        <taxon>Rotifera</taxon>
        <taxon>Eurotatoria</taxon>
        <taxon>Bdelloidea</taxon>
        <taxon>Adinetida</taxon>
        <taxon>Adinetidae</taxon>
        <taxon>Adineta</taxon>
    </lineage>
</organism>
<dbReference type="PANTHER" id="PTHR11105:SF0">
    <property type="entry name" value="CITRAMALYL-COA LYASE, MITOCHONDRIAL"/>
    <property type="match status" value="1"/>
</dbReference>
<evidence type="ECO:0000313" key="5">
    <source>
        <dbReference type="EMBL" id="CAF0802204.1"/>
    </source>
</evidence>
<keyword evidence="2" id="KW-1133">Transmembrane helix</keyword>
<dbReference type="GO" id="GO:0047777">
    <property type="term" value="F:(S)-citramalyl-CoA lyase activity"/>
    <property type="evidence" value="ECO:0007669"/>
    <property type="project" value="TreeGrafter"/>
</dbReference>
<evidence type="ECO:0000256" key="2">
    <source>
        <dbReference type="SAM" id="Phobius"/>
    </source>
</evidence>
<dbReference type="InterPro" id="IPR040186">
    <property type="entry name" value="Citramalyl-CoA_lyase"/>
</dbReference>
<dbReference type="Pfam" id="PF03328">
    <property type="entry name" value="HpcH_HpaI"/>
    <property type="match status" value="1"/>
</dbReference>
<evidence type="ECO:0000313" key="4">
    <source>
        <dbReference type="EMBL" id="CAF0766659.1"/>
    </source>
</evidence>
<evidence type="ECO:0000313" key="6">
    <source>
        <dbReference type="Proteomes" id="UP000663828"/>
    </source>
</evidence>
<dbReference type="Proteomes" id="UP000663852">
    <property type="component" value="Unassembled WGS sequence"/>
</dbReference>
<dbReference type="EMBL" id="CAJNOJ010000013">
    <property type="protein sequence ID" value="CAF0802204.1"/>
    <property type="molecule type" value="Genomic_DNA"/>
</dbReference>
<sequence length="361" mass="40314">MAASAIRQAGTYFGRCLPRRAVLTVPSSDWKKLTKLPTFTNTDCVVLDLEDGVAESAKQLGRENIFRYLNESTSNFNREICVRINAVTSSHINDDVKLIKDLSTSVDCLFVPKVDSVDDMKWLADRLGSKCQYNLVLYCESARSLVDLRSILTIASSLFSLQGVVFGSDDFSADTGINGRYSLEASELTYARQKIVTTCRLFENAQPIDMVYINFKDLDGLKKQAEQGAAWGFTGKQVIHPQQVPIVQAAFSPSESARVWAKELIEAYDRHEKEEGKGAFTFRGQTMDLLDCLHTAYISGLPWMAEKLQSRKILLLYLLSTPAVMSATIVIELSAHFFYWLVFDFSGPDPQGTDTKLNVPP</sequence>
<dbReference type="AlphaFoldDB" id="A0A813SUW5"/>
<protein>
    <recommendedName>
        <fullName evidence="3">HpcH/HpaI aldolase/citrate lyase domain-containing protein</fullName>
    </recommendedName>
</protein>
<keyword evidence="1" id="KW-0479">Metal-binding</keyword>
<gene>
    <name evidence="5" type="ORF">EDS130_LOCUS4909</name>
    <name evidence="4" type="ORF">XAT740_LOCUS1227</name>
</gene>
<dbReference type="GO" id="GO:0106064">
    <property type="term" value="P:regulation of cobalamin metabolic process"/>
    <property type="evidence" value="ECO:0007669"/>
    <property type="project" value="TreeGrafter"/>
</dbReference>
<evidence type="ECO:0000256" key="1">
    <source>
        <dbReference type="ARBA" id="ARBA00022723"/>
    </source>
</evidence>
<name>A0A813SUW5_ADIRI</name>
<dbReference type="EMBL" id="CAJNOR010000036">
    <property type="protein sequence ID" value="CAF0766659.1"/>
    <property type="molecule type" value="Genomic_DNA"/>
</dbReference>
<proteinExistence type="predicted"/>
<dbReference type="InterPro" id="IPR015813">
    <property type="entry name" value="Pyrv/PenolPyrv_kinase-like_dom"/>
</dbReference>
<comment type="caution">
    <text evidence="5">The sequence shown here is derived from an EMBL/GenBank/DDBJ whole genome shotgun (WGS) entry which is preliminary data.</text>
</comment>
<keyword evidence="2" id="KW-0812">Transmembrane</keyword>
<dbReference type="InterPro" id="IPR040442">
    <property type="entry name" value="Pyrv_kinase-like_dom_sf"/>
</dbReference>
<evidence type="ECO:0000259" key="3">
    <source>
        <dbReference type="Pfam" id="PF03328"/>
    </source>
</evidence>
<dbReference type="Proteomes" id="UP000663828">
    <property type="component" value="Unassembled WGS sequence"/>
</dbReference>
<feature type="domain" description="HpcH/HpaI aldolase/citrate lyase" evidence="3">
    <location>
        <begin position="20"/>
        <end position="241"/>
    </location>
</feature>
<feature type="transmembrane region" description="Helical" evidence="2">
    <location>
        <begin position="314"/>
        <end position="342"/>
    </location>
</feature>
<dbReference type="PANTHER" id="PTHR11105">
    <property type="entry name" value="CITRATE LYASE SUBUNIT BETA-RELATED"/>
    <property type="match status" value="1"/>
</dbReference>
<accession>A0A813SUW5</accession>
<dbReference type="InterPro" id="IPR005000">
    <property type="entry name" value="Aldolase/citrate-lyase_domain"/>
</dbReference>
<dbReference type="SUPFAM" id="SSF51621">
    <property type="entry name" value="Phosphoenolpyruvate/pyruvate domain"/>
    <property type="match status" value="1"/>
</dbReference>
<keyword evidence="2" id="KW-0472">Membrane</keyword>
<dbReference type="GO" id="GO:0046872">
    <property type="term" value="F:metal ion binding"/>
    <property type="evidence" value="ECO:0007669"/>
    <property type="project" value="UniProtKB-KW"/>
</dbReference>
<dbReference type="Gene3D" id="3.20.20.60">
    <property type="entry name" value="Phosphoenolpyruvate-binding domains"/>
    <property type="match status" value="1"/>
</dbReference>
<evidence type="ECO:0000313" key="7">
    <source>
        <dbReference type="Proteomes" id="UP000663852"/>
    </source>
</evidence>
<keyword evidence="6" id="KW-1185">Reference proteome</keyword>
<reference evidence="5" key="1">
    <citation type="submission" date="2021-02" db="EMBL/GenBank/DDBJ databases">
        <authorList>
            <person name="Nowell W R."/>
        </authorList>
    </citation>
    <scope>NUCLEOTIDE SEQUENCE</scope>
</reference>